<evidence type="ECO:0000256" key="4">
    <source>
        <dbReference type="ARBA" id="ARBA00023163"/>
    </source>
</evidence>
<keyword evidence="4" id="KW-0804">Transcription</keyword>
<dbReference type="InterPro" id="IPR014284">
    <property type="entry name" value="RNA_pol_sigma-70_dom"/>
</dbReference>
<reference evidence="7 8" key="1">
    <citation type="submission" date="2013-09" db="EMBL/GenBank/DDBJ databases">
        <title>High correlation between genotypes and phenotypes of environmental bacteria Comamonas testosteroni strains.</title>
        <authorList>
            <person name="Liu L."/>
            <person name="Zhu W."/>
            <person name="Xia X."/>
            <person name="Xu B."/>
            <person name="Luo M."/>
            <person name="Wang G."/>
        </authorList>
    </citation>
    <scope>NUCLEOTIDE SEQUENCE [LARGE SCALE GENOMIC DNA]</scope>
    <source>
        <strain evidence="7 8">DF2</strain>
    </source>
</reference>
<dbReference type="SUPFAM" id="SSF88659">
    <property type="entry name" value="Sigma3 and sigma4 domains of RNA polymerase sigma factors"/>
    <property type="match status" value="1"/>
</dbReference>
<evidence type="ECO:0000256" key="1">
    <source>
        <dbReference type="ARBA" id="ARBA00010641"/>
    </source>
</evidence>
<dbReference type="Gene3D" id="1.10.10.10">
    <property type="entry name" value="Winged helix-like DNA-binding domain superfamily/Winged helix DNA-binding domain"/>
    <property type="match status" value="1"/>
</dbReference>
<evidence type="ECO:0000313" key="8">
    <source>
        <dbReference type="Proteomes" id="UP000029549"/>
    </source>
</evidence>
<dbReference type="GO" id="GO:0003677">
    <property type="term" value="F:DNA binding"/>
    <property type="evidence" value="ECO:0007669"/>
    <property type="project" value="InterPro"/>
</dbReference>
<dbReference type="NCBIfam" id="TIGR02937">
    <property type="entry name" value="sigma70-ECF"/>
    <property type="match status" value="1"/>
</dbReference>
<dbReference type="EMBL" id="AWTP01000133">
    <property type="protein sequence ID" value="KGH07482.1"/>
    <property type="molecule type" value="Genomic_DNA"/>
</dbReference>
<dbReference type="PANTHER" id="PTHR43133">
    <property type="entry name" value="RNA POLYMERASE ECF-TYPE SIGMA FACTO"/>
    <property type="match status" value="1"/>
</dbReference>
<dbReference type="SUPFAM" id="SSF88946">
    <property type="entry name" value="Sigma2 domain of RNA polymerase sigma factors"/>
    <property type="match status" value="1"/>
</dbReference>
<keyword evidence="2" id="KW-0805">Transcription regulation</keyword>
<keyword evidence="3" id="KW-0731">Sigma factor</keyword>
<dbReference type="GO" id="GO:0006352">
    <property type="term" value="P:DNA-templated transcription initiation"/>
    <property type="evidence" value="ECO:0007669"/>
    <property type="project" value="InterPro"/>
</dbReference>
<dbReference type="InterPro" id="IPR036388">
    <property type="entry name" value="WH-like_DNA-bd_sf"/>
</dbReference>
<evidence type="ECO:0000259" key="6">
    <source>
        <dbReference type="Pfam" id="PF08281"/>
    </source>
</evidence>
<dbReference type="PANTHER" id="PTHR43133:SF63">
    <property type="entry name" value="RNA POLYMERASE SIGMA FACTOR FECI-RELATED"/>
    <property type="match status" value="1"/>
</dbReference>
<dbReference type="InterPro" id="IPR007627">
    <property type="entry name" value="RNA_pol_sigma70_r2"/>
</dbReference>
<name>A0A096DLD7_9BURK</name>
<accession>A0A096DLD7</accession>
<evidence type="ECO:0000313" key="7">
    <source>
        <dbReference type="EMBL" id="KGH07482.1"/>
    </source>
</evidence>
<proteinExistence type="inferred from homology"/>
<comment type="similarity">
    <text evidence="1">Belongs to the sigma-70 factor family. ECF subfamily.</text>
</comment>
<dbReference type="InterPro" id="IPR013325">
    <property type="entry name" value="RNA_pol_sigma_r2"/>
</dbReference>
<evidence type="ECO:0000256" key="2">
    <source>
        <dbReference type="ARBA" id="ARBA00023015"/>
    </source>
</evidence>
<dbReference type="Proteomes" id="UP000029549">
    <property type="component" value="Unassembled WGS sequence"/>
</dbReference>
<sequence length="174" mass="19777">MPTHANSIASEALGSMYTLHNRWLISWLQRKLGNRCDAADIAQDTFTRIWTTARTQAIEDIREPRAYLTIVARRLMINHLERRSLEQAYLASLQLLPEATALSAEARAILLETLEELDALLGELPTKVRTAFLLSQLEGLAYEEIATQMQVSVRTVTRYMAQGFRQCLRVMLDA</sequence>
<dbReference type="GO" id="GO:0016987">
    <property type="term" value="F:sigma factor activity"/>
    <property type="evidence" value="ECO:0007669"/>
    <property type="project" value="UniProtKB-KW"/>
</dbReference>
<dbReference type="Pfam" id="PF08281">
    <property type="entry name" value="Sigma70_r4_2"/>
    <property type="match status" value="1"/>
</dbReference>
<dbReference type="InterPro" id="IPR013249">
    <property type="entry name" value="RNA_pol_sigma70_r4_t2"/>
</dbReference>
<keyword evidence="8" id="KW-1185">Reference proteome</keyword>
<dbReference type="InterPro" id="IPR039425">
    <property type="entry name" value="RNA_pol_sigma-70-like"/>
</dbReference>
<dbReference type="Pfam" id="PF04542">
    <property type="entry name" value="Sigma70_r2"/>
    <property type="match status" value="1"/>
</dbReference>
<dbReference type="AlphaFoldDB" id="A0A096DLD7"/>
<dbReference type="Gene3D" id="1.10.1740.10">
    <property type="match status" value="1"/>
</dbReference>
<dbReference type="InterPro" id="IPR013324">
    <property type="entry name" value="RNA_pol_sigma_r3/r4-like"/>
</dbReference>
<organism evidence="7 8">
    <name type="scientific">Comamonas thiooxydans</name>
    <dbReference type="NCBI Taxonomy" id="363952"/>
    <lineage>
        <taxon>Bacteria</taxon>
        <taxon>Pseudomonadati</taxon>
        <taxon>Pseudomonadota</taxon>
        <taxon>Betaproteobacteria</taxon>
        <taxon>Burkholderiales</taxon>
        <taxon>Comamonadaceae</taxon>
        <taxon>Comamonas</taxon>
    </lineage>
</organism>
<feature type="domain" description="RNA polymerase sigma factor 70 region 4 type 2" evidence="6">
    <location>
        <begin position="115"/>
        <end position="167"/>
    </location>
</feature>
<protein>
    <submittedName>
        <fullName evidence="7">RNA polymerase sigma factor</fullName>
    </submittedName>
</protein>
<evidence type="ECO:0000256" key="3">
    <source>
        <dbReference type="ARBA" id="ARBA00023082"/>
    </source>
</evidence>
<comment type="caution">
    <text evidence="7">The sequence shown here is derived from an EMBL/GenBank/DDBJ whole genome shotgun (WGS) entry which is preliminary data.</text>
</comment>
<gene>
    <name evidence="7" type="ORF">P608_20920</name>
</gene>
<feature type="domain" description="RNA polymerase sigma-70 region 2" evidence="5">
    <location>
        <begin position="16"/>
        <end position="84"/>
    </location>
</feature>
<evidence type="ECO:0000259" key="5">
    <source>
        <dbReference type="Pfam" id="PF04542"/>
    </source>
</evidence>